<protein>
    <submittedName>
        <fullName evidence="6">ABC-F family ATP-binding cassette domain-containing protein</fullName>
    </submittedName>
</protein>
<keyword evidence="7" id="KW-1185">Reference proteome</keyword>
<accession>A0A6M2BQX3</accession>
<dbReference type="PANTHER" id="PTHR19211">
    <property type="entry name" value="ATP-BINDING TRANSPORT PROTEIN-RELATED"/>
    <property type="match status" value="1"/>
</dbReference>
<evidence type="ECO:0000256" key="3">
    <source>
        <dbReference type="ARBA" id="ARBA00022840"/>
    </source>
</evidence>
<dbReference type="InterPro" id="IPR003439">
    <property type="entry name" value="ABC_transporter-like_ATP-bd"/>
</dbReference>
<evidence type="ECO:0000313" key="6">
    <source>
        <dbReference type="EMBL" id="NGY04996.1"/>
    </source>
</evidence>
<proteinExistence type="predicted"/>
<dbReference type="CDD" id="cd03221">
    <property type="entry name" value="ABCF_EF-3"/>
    <property type="match status" value="1"/>
</dbReference>
<dbReference type="RefSeq" id="WP_166255455.1">
    <property type="nucleotide sequence ID" value="NZ_JAAMOW010000004.1"/>
</dbReference>
<dbReference type="SUPFAM" id="SSF52540">
    <property type="entry name" value="P-loop containing nucleoside triphosphate hydrolases"/>
    <property type="match status" value="2"/>
</dbReference>
<evidence type="ECO:0000313" key="7">
    <source>
        <dbReference type="Proteomes" id="UP000472676"/>
    </source>
</evidence>
<dbReference type="GO" id="GO:0005524">
    <property type="term" value="F:ATP binding"/>
    <property type="evidence" value="ECO:0007669"/>
    <property type="project" value="UniProtKB-KW"/>
</dbReference>
<feature type="domain" description="ABC transporter" evidence="5">
    <location>
        <begin position="7"/>
        <end position="239"/>
    </location>
</feature>
<reference evidence="6 7" key="1">
    <citation type="journal article" date="2014" name="Int. J. Syst. Evol. Microbiol.">
        <title>Solimonas terrae sp. nov., isolated from soil.</title>
        <authorList>
            <person name="Kim S.J."/>
            <person name="Moon J.Y."/>
            <person name="Weon H.Y."/>
            <person name="Ahn J.H."/>
            <person name="Chen W.M."/>
            <person name="Kwon S.W."/>
        </authorList>
    </citation>
    <scope>NUCLEOTIDE SEQUENCE [LARGE SCALE GENOMIC DNA]</scope>
    <source>
        <strain evidence="6 7">KIS83-12</strain>
    </source>
</reference>
<feature type="compositionally biased region" description="Polar residues" evidence="4">
    <location>
        <begin position="270"/>
        <end position="279"/>
    </location>
</feature>
<gene>
    <name evidence="6" type="ORF">G7Y85_09475</name>
</gene>
<feature type="region of interest" description="Disordered" evidence="4">
    <location>
        <begin position="244"/>
        <end position="281"/>
    </location>
</feature>
<dbReference type="PROSITE" id="PS00211">
    <property type="entry name" value="ABC_TRANSPORTER_1"/>
    <property type="match status" value="1"/>
</dbReference>
<evidence type="ECO:0000256" key="4">
    <source>
        <dbReference type="SAM" id="MobiDB-lite"/>
    </source>
</evidence>
<comment type="caution">
    <text evidence="6">The sequence shown here is derived from an EMBL/GenBank/DDBJ whole genome shotgun (WGS) entry which is preliminary data.</text>
</comment>
<dbReference type="Proteomes" id="UP000472676">
    <property type="component" value="Unassembled WGS sequence"/>
</dbReference>
<dbReference type="InterPro" id="IPR027417">
    <property type="entry name" value="P-loop_NTPase"/>
</dbReference>
<dbReference type="FunFam" id="3.40.50.300:FF:001320">
    <property type="entry name" value="Heme ABC transporter ATP-binding protein"/>
    <property type="match status" value="1"/>
</dbReference>
<dbReference type="PROSITE" id="PS50893">
    <property type="entry name" value="ABC_TRANSPORTER_2"/>
    <property type="match status" value="1"/>
</dbReference>
<name>A0A6M2BQX3_9GAMM</name>
<evidence type="ECO:0000259" key="5">
    <source>
        <dbReference type="PROSITE" id="PS50893"/>
    </source>
</evidence>
<dbReference type="InterPro" id="IPR003593">
    <property type="entry name" value="AAA+_ATPase"/>
</dbReference>
<dbReference type="GO" id="GO:0016887">
    <property type="term" value="F:ATP hydrolysis activity"/>
    <property type="evidence" value="ECO:0007669"/>
    <property type="project" value="InterPro"/>
</dbReference>
<keyword evidence="3 6" id="KW-0067">ATP-binding</keyword>
<dbReference type="PANTHER" id="PTHR19211:SF6">
    <property type="entry name" value="BLL7188 PROTEIN"/>
    <property type="match status" value="1"/>
</dbReference>
<dbReference type="EMBL" id="JAAMOW010000004">
    <property type="protein sequence ID" value="NGY04996.1"/>
    <property type="molecule type" value="Genomic_DNA"/>
</dbReference>
<dbReference type="InterPro" id="IPR050611">
    <property type="entry name" value="ABCF"/>
</dbReference>
<feature type="compositionally biased region" description="Basic and acidic residues" evidence="4">
    <location>
        <begin position="258"/>
        <end position="267"/>
    </location>
</feature>
<dbReference type="Pfam" id="PF00005">
    <property type="entry name" value="ABC_tran"/>
    <property type="match status" value="2"/>
</dbReference>
<dbReference type="Gene3D" id="3.40.50.300">
    <property type="entry name" value="P-loop containing nucleotide triphosphate hydrolases"/>
    <property type="match status" value="2"/>
</dbReference>
<evidence type="ECO:0000256" key="1">
    <source>
        <dbReference type="ARBA" id="ARBA00022737"/>
    </source>
</evidence>
<organism evidence="6 7">
    <name type="scientific">Solimonas terrae</name>
    <dbReference type="NCBI Taxonomy" id="1396819"/>
    <lineage>
        <taxon>Bacteria</taxon>
        <taxon>Pseudomonadati</taxon>
        <taxon>Pseudomonadota</taxon>
        <taxon>Gammaproteobacteria</taxon>
        <taxon>Nevskiales</taxon>
        <taxon>Nevskiaceae</taxon>
        <taxon>Solimonas</taxon>
    </lineage>
</organism>
<dbReference type="InterPro" id="IPR017871">
    <property type="entry name" value="ABC_transporter-like_CS"/>
</dbReference>
<evidence type="ECO:0000256" key="2">
    <source>
        <dbReference type="ARBA" id="ARBA00022741"/>
    </source>
</evidence>
<keyword evidence="2" id="KW-0547">Nucleotide-binding</keyword>
<sequence length="539" mass="58507">MTNPISLTLHGVSWQLPDGSFLFSELDATFDARHTGLVGRNGVGKSVLARILAAEVTPTGGRCARIGRLHYLPQQITPRAGETVADLAGVRGALDALHRIEAGSTLQADFDAVGDRWQLSAQLQQALSAMQLGHLQADSAAMHLSGGEAMRVALAGALVSDADWLILDEPTNHLDARHRRDLITQLQRRSGGLIVVSHDRLLLESMARIVELSDLGLRSHGGGYSFYAERKAHERAVAIEQLERRKTDRRRQTRALTRQRERLEQRQSRGTRQAAQANQAPILLGLQKQRAENSAGRLRVEQAAARATLSQGVRDAAAQVEDDPAIVLLAPGAAPTMPERVASLREVLLPNVRGRAQRIDLRLSGAQRVGLLGANGSGKSTLLKVLAGLSEPLSGVRELAVETAYLDQRLSTLDPARSTLEQMLAANPSADESTVRTQLALLGQNAARVPLPTERLSGGERIKAALAMALYAERPARLLLLDEPDNHLDLASVQALETMLRQYRGALIVVSHDTAFLANIELTHRLQASERGWLLTAWS</sequence>
<keyword evidence="1" id="KW-0677">Repeat</keyword>
<dbReference type="AlphaFoldDB" id="A0A6M2BQX3"/>
<dbReference type="SMART" id="SM00382">
    <property type="entry name" value="AAA"/>
    <property type="match status" value="2"/>
</dbReference>